<evidence type="ECO:0000259" key="21">
    <source>
        <dbReference type="Pfam" id="PF17900"/>
    </source>
</evidence>
<comment type="caution">
    <text evidence="22">The sequence shown here is derived from an EMBL/GenBank/DDBJ whole genome shotgun (WGS) entry which is preliminary data.</text>
</comment>
<evidence type="ECO:0000256" key="1">
    <source>
        <dbReference type="ARBA" id="ARBA00004606"/>
    </source>
</evidence>
<evidence type="ECO:0000256" key="11">
    <source>
        <dbReference type="ARBA" id="ARBA00023049"/>
    </source>
</evidence>
<organism evidence="22 23">
    <name type="scientific">Diploscapter pachys</name>
    <dbReference type="NCBI Taxonomy" id="2018661"/>
    <lineage>
        <taxon>Eukaryota</taxon>
        <taxon>Metazoa</taxon>
        <taxon>Ecdysozoa</taxon>
        <taxon>Nematoda</taxon>
        <taxon>Chromadorea</taxon>
        <taxon>Rhabditida</taxon>
        <taxon>Rhabditina</taxon>
        <taxon>Rhabditomorpha</taxon>
        <taxon>Rhabditoidea</taxon>
        <taxon>Rhabditidae</taxon>
        <taxon>Diploscapter</taxon>
    </lineage>
</organism>
<comment type="cofactor">
    <cofactor evidence="15">
        <name>Zn(2+)</name>
        <dbReference type="ChEBI" id="CHEBI:29105"/>
    </cofactor>
    <text evidence="15">Binds 1 zinc ion per subunit.</text>
</comment>
<feature type="region of interest" description="Disordered" evidence="17">
    <location>
        <begin position="92"/>
        <end position="130"/>
    </location>
</feature>
<feature type="region of interest" description="Disordered" evidence="17">
    <location>
        <begin position="1"/>
        <end position="28"/>
    </location>
</feature>
<comment type="subcellular location">
    <subcellularLocation>
        <location evidence="1">Membrane</location>
        <topology evidence="1">Single-pass type II membrane protein</topology>
    </subcellularLocation>
</comment>
<evidence type="ECO:0000256" key="6">
    <source>
        <dbReference type="ARBA" id="ARBA00022723"/>
    </source>
</evidence>
<evidence type="ECO:0000313" key="23">
    <source>
        <dbReference type="Proteomes" id="UP000218231"/>
    </source>
</evidence>
<dbReference type="InterPro" id="IPR050344">
    <property type="entry name" value="Peptidase_M1_aminopeptidases"/>
</dbReference>
<dbReference type="SUPFAM" id="SSF55486">
    <property type="entry name" value="Metalloproteases ('zincins'), catalytic domain"/>
    <property type="match status" value="1"/>
</dbReference>
<keyword evidence="12 18" id="KW-0472">Membrane</keyword>
<dbReference type="Pfam" id="PF11838">
    <property type="entry name" value="ERAP1_C"/>
    <property type="match status" value="1"/>
</dbReference>
<evidence type="ECO:0000256" key="18">
    <source>
        <dbReference type="SAM" id="Phobius"/>
    </source>
</evidence>
<dbReference type="InterPro" id="IPR001930">
    <property type="entry name" value="Peptidase_M1"/>
</dbReference>
<keyword evidence="8 15" id="KW-0862">Zinc</keyword>
<dbReference type="FunFam" id="2.60.40.1730:FF:000001">
    <property type="entry name" value="Leucyl-cystinyl aminopeptidase"/>
    <property type="match status" value="1"/>
</dbReference>
<dbReference type="PANTHER" id="PTHR11533">
    <property type="entry name" value="PROTEASE M1 ZINC METALLOPROTEASE"/>
    <property type="match status" value="1"/>
</dbReference>
<keyword evidence="7" id="KW-0378">Hydrolase</keyword>
<dbReference type="Pfam" id="PF01433">
    <property type="entry name" value="Peptidase_M1"/>
    <property type="match status" value="1"/>
</dbReference>
<accession>A0A2A2LBC7</accession>
<dbReference type="Gene3D" id="1.10.390.10">
    <property type="entry name" value="Neutral Protease Domain 2"/>
    <property type="match status" value="1"/>
</dbReference>
<keyword evidence="3" id="KW-0031">Aminopeptidase</keyword>
<feature type="domain" description="ERAP1-like C-terminal" evidence="20">
    <location>
        <begin position="677"/>
        <end position="992"/>
    </location>
</feature>
<reference evidence="22 23" key="1">
    <citation type="journal article" date="2017" name="Curr. Biol.">
        <title>Genome architecture and evolution of a unichromosomal asexual nematode.</title>
        <authorList>
            <person name="Fradin H."/>
            <person name="Zegar C."/>
            <person name="Gutwein M."/>
            <person name="Lucas J."/>
            <person name="Kovtun M."/>
            <person name="Corcoran D."/>
            <person name="Baugh L.R."/>
            <person name="Kiontke K."/>
            <person name="Gunsalus K."/>
            <person name="Fitch D.H."/>
            <person name="Piano F."/>
        </authorList>
    </citation>
    <scope>NUCLEOTIDE SEQUENCE [LARGE SCALE GENOMIC DNA]</scope>
    <source>
        <strain evidence="22">PF1309</strain>
    </source>
</reference>
<dbReference type="PANTHER" id="PTHR11533:SF299">
    <property type="entry name" value="AMINOPEPTIDASE"/>
    <property type="match status" value="1"/>
</dbReference>
<feature type="binding site" evidence="15">
    <location>
        <position position="447"/>
    </location>
    <ligand>
        <name>Zn(2+)</name>
        <dbReference type="ChEBI" id="CHEBI:29105"/>
        <note>catalytic</note>
    </ligand>
</feature>
<evidence type="ECO:0000313" key="22">
    <source>
        <dbReference type="EMBL" id="PAV83375.1"/>
    </source>
</evidence>
<comment type="similarity">
    <text evidence="2">Belongs to the peptidase M1 family.</text>
</comment>
<keyword evidence="10 18" id="KW-1133">Transmembrane helix</keyword>
<keyword evidence="9" id="KW-0735">Signal-anchor</keyword>
<dbReference type="GO" id="GO:0005737">
    <property type="term" value="C:cytoplasm"/>
    <property type="evidence" value="ECO:0007669"/>
    <property type="project" value="TreeGrafter"/>
</dbReference>
<dbReference type="InterPro" id="IPR034016">
    <property type="entry name" value="M1_APN-typ"/>
</dbReference>
<dbReference type="GO" id="GO:0042277">
    <property type="term" value="F:peptide binding"/>
    <property type="evidence" value="ECO:0007669"/>
    <property type="project" value="TreeGrafter"/>
</dbReference>
<evidence type="ECO:0000259" key="20">
    <source>
        <dbReference type="Pfam" id="PF11838"/>
    </source>
</evidence>
<dbReference type="GO" id="GO:0016020">
    <property type="term" value="C:membrane"/>
    <property type="evidence" value="ECO:0007669"/>
    <property type="project" value="UniProtKB-SubCell"/>
</dbReference>
<dbReference type="OrthoDB" id="6750768at2759"/>
<keyword evidence="6 15" id="KW-0479">Metal-binding</keyword>
<dbReference type="InterPro" id="IPR045357">
    <property type="entry name" value="Aminopeptidase_N-like_N"/>
</dbReference>
<evidence type="ECO:0000256" key="15">
    <source>
        <dbReference type="PIRSR" id="PIRSR634016-3"/>
    </source>
</evidence>
<sequence>MPAKPSVKLLYDDPATDSGREHSPWSQSRKSRRGRCTFRCGVCVAILAGVLAFLLGLTLGALIHAMVFPDLDSRLSLGFFDDVDSDNETMNATKELDDSSESQSSSENEDHLIEVKAKSKNSKEDNDEKYSCGSEFPWNSLRLPRSLTPVSYNLTLHPNITTQKLDGSVAITIKVSQSTNLIILHASELDMIDAKILNNGDSINAEFSECEHSQEWAWTMEKEVDEGDEIELSIEYTGTLMPDLQGLYINTHVKPDGSKSLSAITQLEATYAREMFPCFDEPNFKATFEVSVVREADHVTRSNTNLRISREHVDGLYIDVFERTLKMSTYLLAVAVLEDYDFVKRTTKKTDNVIEVRIYAPEDSIVGQAEFALDTTVRALEYFENYFNISYPLDKLDVIALDDMSEGAMENWGMVTFRGSLLLYDENTTDPMLKETIALIICHEIAHQWFGNLVTMDSWEQLYLNEGFANYLEFQCVDELYPDWDIMSVFYGTNVAYAQESDGLTGARPVSGDDEAEPRIDIMGLFDAISYSKSSAVIRMIQELVGERGFQKALIEYLNKYQYSNAKGSQLWKIVEKQANLPDGLSIQKLTDAYISQPGYPVIHVSLNTPSEAVVHNQTRFLFKNNDGEDSEEDDNKELLWPVPLHYKTDADDEVKLQWIKATKKRVTFELEEPANWIIANTGGVGYVKVMYDKRIYGELTKQLQENHHEISAVDRVMLLVDAFDLAKSSELDIDIYLDLIEYAMHEHDRMVWTIISQQLFYIETMIEDTTFVHLFKDLERSLALRVYEKRGWEYNANSLADKGLKTQIIKLACRLRHRDCMKQAISRYNEWVKRDQIADPEVHVVALEEGVKQGNVQTWEKMWEVYEDTSSPSAKVQYINAMAASQDPALTNRLLRLCIDGKIKPNFIPRVFDAVSETTIGRNVAWRFFKTNYERFKKIMGDGTSMMTSCIRQLSTKLSTTEDLNELRQFVRDKKIDQNNLRIKEIFETIEINIQWRRLNEDNLSKWLETWDERRRDLGRRKRA</sequence>
<feature type="binding site" evidence="15">
    <location>
        <position position="443"/>
    </location>
    <ligand>
        <name>Zn(2+)</name>
        <dbReference type="ChEBI" id="CHEBI:29105"/>
        <note>catalytic</note>
    </ligand>
</feature>
<keyword evidence="4" id="KW-0645">Protease</keyword>
<evidence type="ECO:0000256" key="2">
    <source>
        <dbReference type="ARBA" id="ARBA00010136"/>
    </source>
</evidence>
<evidence type="ECO:0000256" key="4">
    <source>
        <dbReference type="ARBA" id="ARBA00022670"/>
    </source>
</evidence>
<evidence type="ECO:0000256" key="5">
    <source>
        <dbReference type="ARBA" id="ARBA00022692"/>
    </source>
</evidence>
<evidence type="ECO:0000256" key="3">
    <source>
        <dbReference type="ARBA" id="ARBA00022438"/>
    </source>
</evidence>
<protein>
    <recommendedName>
        <fullName evidence="24">Aminopeptidase</fullName>
    </recommendedName>
</protein>
<dbReference type="SUPFAM" id="SSF63737">
    <property type="entry name" value="Leukotriene A4 hydrolase N-terminal domain"/>
    <property type="match status" value="1"/>
</dbReference>
<evidence type="ECO:0000256" key="7">
    <source>
        <dbReference type="ARBA" id="ARBA00022801"/>
    </source>
</evidence>
<dbReference type="InterPro" id="IPR027268">
    <property type="entry name" value="Peptidase_M4/M1_CTD_sf"/>
</dbReference>
<evidence type="ECO:0000259" key="19">
    <source>
        <dbReference type="Pfam" id="PF01433"/>
    </source>
</evidence>
<dbReference type="CDD" id="cd09601">
    <property type="entry name" value="M1_APN-Q_like"/>
    <property type="match status" value="1"/>
</dbReference>
<feature type="binding site" evidence="15">
    <location>
        <position position="466"/>
    </location>
    <ligand>
        <name>Zn(2+)</name>
        <dbReference type="ChEBI" id="CHEBI:29105"/>
        <note>catalytic</note>
    </ligand>
</feature>
<evidence type="ECO:0000256" key="10">
    <source>
        <dbReference type="ARBA" id="ARBA00022989"/>
    </source>
</evidence>
<feature type="active site" description="Proton acceptor" evidence="14">
    <location>
        <position position="444"/>
    </location>
</feature>
<dbReference type="Gene3D" id="2.60.40.1730">
    <property type="entry name" value="tricorn interacting facor f3 domain"/>
    <property type="match status" value="1"/>
</dbReference>
<dbReference type="PRINTS" id="PR00756">
    <property type="entry name" value="ALADIPTASE"/>
</dbReference>
<dbReference type="Pfam" id="PF17900">
    <property type="entry name" value="Peptidase_M1_N"/>
    <property type="match status" value="1"/>
</dbReference>
<evidence type="ECO:0000256" key="8">
    <source>
        <dbReference type="ARBA" id="ARBA00022833"/>
    </source>
</evidence>
<evidence type="ECO:0000256" key="13">
    <source>
        <dbReference type="ARBA" id="ARBA00023180"/>
    </source>
</evidence>
<dbReference type="InterPro" id="IPR024571">
    <property type="entry name" value="ERAP1-like_C_dom"/>
</dbReference>
<evidence type="ECO:0000256" key="9">
    <source>
        <dbReference type="ARBA" id="ARBA00022968"/>
    </source>
</evidence>
<evidence type="ECO:0008006" key="24">
    <source>
        <dbReference type="Google" id="ProtNLM"/>
    </source>
</evidence>
<dbReference type="FunFam" id="1.10.390.10:FF:000006">
    <property type="entry name" value="Puromycin-sensitive aminopeptidase"/>
    <property type="match status" value="1"/>
</dbReference>
<dbReference type="GO" id="GO:0070006">
    <property type="term" value="F:metalloaminopeptidase activity"/>
    <property type="evidence" value="ECO:0007669"/>
    <property type="project" value="TreeGrafter"/>
</dbReference>
<feature type="site" description="Transition state stabilizer" evidence="16">
    <location>
        <position position="531"/>
    </location>
</feature>
<keyword evidence="11" id="KW-0482">Metalloprotease</keyword>
<name>A0A2A2LBC7_9BILA</name>
<keyword evidence="23" id="KW-1185">Reference proteome</keyword>
<feature type="compositionally biased region" description="Basic and acidic residues" evidence="17">
    <location>
        <begin position="108"/>
        <end position="130"/>
    </location>
</feature>
<dbReference type="AlphaFoldDB" id="A0A2A2LBC7"/>
<evidence type="ECO:0000256" key="12">
    <source>
        <dbReference type="ARBA" id="ARBA00023136"/>
    </source>
</evidence>
<keyword evidence="13" id="KW-0325">Glycoprotein</keyword>
<dbReference type="GO" id="GO:0006508">
    <property type="term" value="P:proteolysis"/>
    <property type="evidence" value="ECO:0007669"/>
    <property type="project" value="UniProtKB-KW"/>
</dbReference>
<dbReference type="Gene3D" id="2.60.40.1910">
    <property type="match status" value="1"/>
</dbReference>
<evidence type="ECO:0000256" key="16">
    <source>
        <dbReference type="PIRSR" id="PIRSR634016-4"/>
    </source>
</evidence>
<feature type="transmembrane region" description="Helical" evidence="18">
    <location>
        <begin position="38"/>
        <end position="67"/>
    </location>
</feature>
<evidence type="ECO:0000256" key="14">
    <source>
        <dbReference type="PIRSR" id="PIRSR634016-1"/>
    </source>
</evidence>
<dbReference type="Gene3D" id="1.25.50.20">
    <property type="match status" value="1"/>
</dbReference>
<evidence type="ECO:0000256" key="17">
    <source>
        <dbReference type="SAM" id="MobiDB-lite"/>
    </source>
</evidence>
<dbReference type="GO" id="GO:0008270">
    <property type="term" value="F:zinc ion binding"/>
    <property type="evidence" value="ECO:0007669"/>
    <property type="project" value="InterPro"/>
</dbReference>
<feature type="domain" description="Peptidase M1 membrane alanine aminopeptidase" evidence="19">
    <location>
        <begin position="371"/>
        <end position="593"/>
    </location>
</feature>
<feature type="domain" description="Aminopeptidase N-like N-terminal" evidence="21">
    <location>
        <begin position="149"/>
        <end position="331"/>
    </location>
</feature>
<proteinExistence type="inferred from homology"/>
<dbReference type="STRING" id="2018661.A0A2A2LBC7"/>
<keyword evidence="5 18" id="KW-0812">Transmembrane</keyword>
<gene>
    <name evidence="22" type="ORF">WR25_16113</name>
</gene>
<dbReference type="Proteomes" id="UP000218231">
    <property type="component" value="Unassembled WGS sequence"/>
</dbReference>
<dbReference type="EMBL" id="LIAE01006965">
    <property type="protein sequence ID" value="PAV83375.1"/>
    <property type="molecule type" value="Genomic_DNA"/>
</dbReference>
<dbReference type="InterPro" id="IPR042097">
    <property type="entry name" value="Aminopeptidase_N-like_N_sf"/>
</dbReference>
<dbReference type="GO" id="GO:0005615">
    <property type="term" value="C:extracellular space"/>
    <property type="evidence" value="ECO:0007669"/>
    <property type="project" value="TreeGrafter"/>
</dbReference>
<dbReference type="GO" id="GO:0043171">
    <property type="term" value="P:peptide catabolic process"/>
    <property type="evidence" value="ECO:0007669"/>
    <property type="project" value="TreeGrafter"/>
</dbReference>
<dbReference type="InterPro" id="IPR014782">
    <property type="entry name" value="Peptidase_M1_dom"/>
</dbReference>